<dbReference type="AlphaFoldDB" id="A0A1Z4LJ96"/>
<dbReference type="GO" id="GO:0046906">
    <property type="term" value="F:tetrapyrrole binding"/>
    <property type="evidence" value="ECO:0007669"/>
    <property type="project" value="TreeGrafter"/>
</dbReference>
<dbReference type="PANTHER" id="PTHR34800:SF1">
    <property type="entry name" value="TETRAPYRROLE-BINDING PROTEIN, CHLOROPLASTIC"/>
    <property type="match status" value="1"/>
</dbReference>
<organism evidence="3 4">
    <name type="scientific">Calothrix parasitica NIES-267</name>
    <dbReference type="NCBI Taxonomy" id="1973488"/>
    <lineage>
        <taxon>Bacteria</taxon>
        <taxon>Bacillati</taxon>
        <taxon>Cyanobacteriota</taxon>
        <taxon>Cyanophyceae</taxon>
        <taxon>Nostocales</taxon>
        <taxon>Calotrichaceae</taxon>
        <taxon>Calothrix</taxon>
    </lineage>
</organism>
<sequence>MQIRLKKYYLVSVICILALAYFSFWHWKSLQIDYSNLEKLLIKKQWIEADIETSKIMKKLLYKATDDRTFFGYSRIPYSNFYNVLHAKERSKGLSCSHLQAIDELWYKYSNGKFGFRIQQKIASSIPGYKDGSLSIVGKKFAKQVNWNLNFQNKPSLTNQDWYSPIQNSKMPDGFLPSIKWVYGVRGKYIGIRTVIATLQHFQNCSA</sequence>
<feature type="domain" description="GUN4-like" evidence="2">
    <location>
        <begin position="30"/>
        <end position="186"/>
    </location>
</feature>
<keyword evidence="1" id="KW-0472">Membrane</keyword>
<dbReference type="GO" id="GO:0030288">
    <property type="term" value="C:outer membrane-bounded periplasmic space"/>
    <property type="evidence" value="ECO:0007669"/>
    <property type="project" value="TreeGrafter"/>
</dbReference>
<dbReference type="Pfam" id="PF05419">
    <property type="entry name" value="GUN4"/>
    <property type="match status" value="1"/>
</dbReference>
<protein>
    <submittedName>
        <fullName evidence="3">GUN4 domain-containing protein</fullName>
    </submittedName>
</protein>
<evidence type="ECO:0000313" key="4">
    <source>
        <dbReference type="Proteomes" id="UP000218418"/>
    </source>
</evidence>
<evidence type="ECO:0000259" key="2">
    <source>
        <dbReference type="Pfam" id="PF05419"/>
    </source>
</evidence>
<name>A0A1Z4LJ96_9CYAN</name>
<reference evidence="3 4" key="1">
    <citation type="submission" date="2017-06" db="EMBL/GenBank/DDBJ databases">
        <title>Genome sequencing of cyanobaciteial culture collection at National Institute for Environmental Studies (NIES).</title>
        <authorList>
            <person name="Hirose Y."/>
            <person name="Shimura Y."/>
            <person name="Fujisawa T."/>
            <person name="Nakamura Y."/>
            <person name="Kawachi M."/>
        </authorList>
    </citation>
    <scope>NUCLEOTIDE SEQUENCE [LARGE SCALE GENOMIC DNA]</scope>
    <source>
        <strain evidence="3 4">NIES-267</strain>
    </source>
</reference>
<dbReference type="OrthoDB" id="7915178at2"/>
<feature type="transmembrane region" description="Helical" evidence="1">
    <location>
        <begin position="7"/>
        <end position="27"/>
    </location>
</feature>
<dbReference type="EMBL" id="AP018227">
    <property type="protein sequence ID" value="BAY81320.1"/>
    <property type="molecule type" value="Genomic_DNA"/>
</dbReference>
<evidence type="ECO:0000313" key="3">
    <source>
        <dbReference type="EMBL" id="BAY81320.1"/>
    </source>
</evidence>
<dbReference type="Proteomes" id="UP000218418">
    <property type="component" value="Chromosome"/>
</dbReference>
<accession>A0A1Z4LJ96</accession>
<keyword evidence="1" id="KW-1133">Transmembrane helix</keyword>
<keyword evidence="1" id="KW-0812">Transmembrane</keyword>
<evidence type="ECO:0000256" key="1">
    <source>
        <dbReference type="SAM" id="Phobius"/>
    </source>
</evidence>
<dbReference type="PANTHER" id="PTHR34800">
    <property type="entry name" value="TETRAPYRROLE-BINDING PROTEIN, CHLOROPLASTIC"/>
    <property type="match status" value="1"/>
</dbReference>
<gene>
    <name evidence="3" type="ORF">NIES267_07960</name>
</gene>
<dbReference type="Gene3D" id="1.25.40.620">
    <property type="match status" value="1"/>
</dbReference>
<keyword evidence="4" id="KW-1185">Reference proteome</keyword>
<dbReference type="InterPro" id="IPR008629">
    <property type="entry name" value="GUN4-like"/>
</dbReference>
<proteinExistence type="predicted"/>
<dbReference type="SUPFAM" id="SSF140869">
    <property type="entry name" value="GUN4-like"/>
    <property type="match status" value="1"/>
</dbReference>
<dbReference type="Gene3D" id="1.10.10.1770">
    <property type="entry name" value="Gun4-like"/>
    <property type="match status" value="1"/>
</dbReference>
<dbReference type="InterPro" id="IPR037215">
    <property type="entry name" value="GUN4-like_sf"/>
</dbReference>